<evidence type="ECO:0000256" key="2">
    <source>
        <dbReference type="ARBA" id="ARBA00001911"/>
    </source>
</evidence>
<dbReference type="GO" id="GO:0006012">
    <property type="term" value="P:galactose metabolic process"/>
    <property type="evidence" value="ECO:0007669"/>
    <property type="project" value="UniProtKB-UniPathway"/>
</dbReference>
<protein>
    <recommendedName>
        <fullName evidence="6 10">UDP-glucose 4-epimerase</fullName>
        <ecNumber evidence="5 10">5.1.3.2</ecNumber>
    </recommendedName>
</protein>
<dbReference type="STRING" id="570947.SAMN05421687_10482"/>
<keyword evidence="9 10" id="KW-0413">Isomerase</keyword>
<dbReference type="InterPro" id="IPR036291">
    <property type="entry name" value="NAD(P)-bd_dom_sf"/>
</dbReference>
<gene>
    <name evidence="12" type="ORF">SAMN05421687_10482</name>
</gene>
<dbReference type="GO" id="GO:0003978">
    <property type="term" value="F:UDP-glucose 4-epimerase activity"/>
    <property type="evidence" value="ECO:0007669"/>
    <property type="project" value="UniProtKB-UniRule"/>
</dbReference>
<evidence type="ECO:0000256" key="4">
    <source>
        <dbReference type="ARBA" id="ARBA00007637"/>
    </source>
</evidence>
<evidence type="ECO:0000256" key="8">
    <source>
        <dbReference type="ARBA" id="ARBA00023144"/>
    </source>
</evidence>
<evidence type="ECO:0000259" key="11">
    <source>
        <dbReference type="Pfam" id="PF01370"/>
    </source>
</evidence>
<dbReference type="InterPro" id="IPR005886">
    <property type="entry name" value="UDP_G4E"/>
</dbReference>
<comment type="pathway">
    <text evidence="3 10">Carbohydrate metabolism; galactose metabolism.</text>
</comment>
<dbReference type="PRINTS" id="PR01713">
    <property type="entry name" value="NUCEPIMERASE"/>
</dbReference>
<sequence length="331" mass="37242">MILVTGGAGFIGSHLCVELLNEGHEVIVVDHLSNSKKESLDRVEELTGKSLTFYGFDLLDRSKLEQVFNDHPIEAVVHLAGFKAVNESVSMPLNYYHNNLTSTFTLLEVMQQFGVKNFIFSSSATVYGKPDRNPITEDFPTSVTNPYGRTKLMIEEILHDLWKSDPSWSISILRYFNPIGAHPSGNIGESPNDIPNNIMPFITNVALGQYKELAVFGDDYPTIDGTGVRDYIHVVDLARGHLKALNRTLVETGYDIYNLGTGEGYSVLQLVRAFEEATGQPVPYRIIDRREGDVAECFSDPTKAEQQLGWRAEKTIVDMCKDSWRWREYNP</sequence>
<dbReference type="OrthoDB" id="9801785at2"/>
<reference evidence="13" key="1">
    <citation type="submission" date="2017-01" db="EMBL/GenBank/DDBJ databases">
        <authorList>
            <person name="Varghese N."/>
            <person name="Submissions S."/>
        </authorList>
    </citation>
    <scope>NUCLEOTIDE SEQUENCE [LARGE SCALE GENOMIC DNA]</scope>
    <source>
        <strain evidence="13">DSM 23127</strain>
    </source>
</reference>
<dbReference type="PANTHER" id="PTHR43725:SF47">
    <property type="entry name" value="UDP-GLUCOSE 4-EPIMERASE"/>
    <property type="match status" value="1"/>
</dbReference>
<dbReference type="SUPFAM" id="SSF51735">
    <property type="entry name" value="NAD(P)-binding Rossmann-fold domains"/>
    <property type="match status" value="1"/>
</dbReference>
<dbReference type="EC" id="5.1.3.2" evidence="5 10"/>
<dbReference type="RefSeq" id="WP_076558226.1">
    <property type="nucleotide sequence ID" value="NZ_FTOC01000004.1"/>
</dbReference>
<name>A0A1N7J7G5_9BACI</name>
<evidence type="ECO:0000313" key="13">
    <source>
        <dbReference type="Proteomes" id="UP000187608"/>
    </source>
</evidence>
<keyword evidence="7 10" id="KW-0520">NAD</keyword>
<evidence type="ECO:0000256" key="10">
    <source>
        <dbReference type="RuleBase" id="RU366046"/>
    </source>
</evidence>
<dbReference type="EMBL" id="FTOC01000004">
    <property type="protein sequence ID" value="SIS45308.1"/>
    <property type="molecule type" value="Genomic_DNA"/>
</dbReference>
<evidence type="ECO:0000256" key="1">
    <source>
        <dbReference type="ARBA" id="ARBA00000083"/>
    </source>
</evidence>
<keyword evidence="10" id="KW-0119">Carbohydrate metabolism</keyword>
<dbReference type="CDD" id="cd05247">
    <property type="entry name" value="UDP_G4E_1_SDR_e"/>
    <property type="match status" value="1"/>
</dbReference>
<feature type="domain" description="NAD-dependent epimerase/dehydratase" evidence="11">
    <location>
        <begin position="2"/>
        <end position="260"/>
    </location>
</feature>
<evidence type="ECO:0000256" key="3">
    <source>
        <dbReference type="ARBA" id="ARBA00004947"/>
    </source>
</evidence>
<evidence type="ECO:0000313" key="12">
    <source>
        <dbReference type="EMBL" id="SIS45308.1"/>
    </source>
</evidence>
<dbReference type="NCBIfam" id="TIGR01179">
    <property type="entry name" value="galE"/>
    <property type="match status" value="1"/>
</dbReference>
<dbReference type="InterPro" id="IPR001509">
    <property type="entry name" value="Epimerase_deHydtase"/>
</dbReference>
<dbReference type="Pfam" id="PF01370">
    <property type="entry name" value="Epimerase"/>
    <property type="match status" value="1"/>
</dbReference>
<comment type="catalytic activity">
    <reaction evidence="1 10">
        <text>UDP-alpha-D-glucose = UDP-alpha-D-galactose</text>
        <dbReference type="Rhea" id="RHEA:22168"/>
        <dbReference type="ChEBI" id="CHEBI:58885"/>
        <dbReference type="ChEBI" id="CHEBI:66914"/>
        <dbReference type="EC" id="5.1.3.2"/>
    </reaction>
</comment>
<accession>A0A1N7J7G5</accession>
<dbReference type="NCBIfam" id="NF007956">
    <property type="entry name" value="PRK10675.1"/>
    <property type="match status" value="1"/>
</dbReference>
<evidence type="ECO:0000256" key="7">
    <source>
        <dbReference type="ARBA" id="ARBA00023027"/>
    </source>
</evidence>
<dbReference type="AlphaFoldDB" id="A0A1N7J7G5"/>
<dbReference type="Gene3D" id="3.40.50.720">
    <property type="entry name" value="NAD(P)-binding Rossmann-like Domain"/>
    <property type="match status" value="1"/>
</dbReference>
<comment type="similarity">
    <text evidence="4 10">Belongs to the NAD(P)-dependent epimerase/dehydratase family.</text>
</comment>
<keyword evidence="8" id="KW-0299">Galactose metabolism</keyword>
<keyword evidence="13" id="KW-1185">Reference proteome</keyword>
<dbReference type="UniPathway" id="UPA00214"/>
<organism evidence="12 13">
    <name type="scientific">Salimicrobium flavidum</name>
    <dbReference type="NCBI Taxonomy" id="570947"/>
    <lineage>
        <taxon>Bacteria</taxon>
        <taxon>Bacillati</taxon>
        <taxon>Bacillota</taxon>
        <taxon>Bacilli</taxon>
        <taxon>Bacillales</taxon>
        <taxon>Bacillaceae</taxon>
        <taxon>Salimicrobium</taxon>
    </lineage>
</organism>
<dbReference type="Proteomes" id="UP000187608">
    <property type="component" value="Unassembled WGS sequence"/>
</dbReference>
<proteinExistence type="inferred from homology"/>
<comment type="subunit">
    <text evidence="10">Homodimer.</text>
</comment>
<dbReference type="GO" id="GO:0005829">
    <property type="term" value="C:cytosol"/>
    <property type="evidence" value="ECO:0007669"/>
    <property type="project" value="TreeGrafter"/>
</dbReference>
<evidence type="ECO:0000256" key="9">
    <source>
        <dbReference type="ARBA" id="ARBA00023235"/>
    </source>
</evidence>
<dbReference type="PANTHER" id="PTHR43725">
    <property type="entry name" value="UDP-GLUCOSE 4-EPIMERASE"/>
    <property type="match status" value="1"/>
</dbReference>
<evidence type="ECO:0000256" key="6">
    <source>
        <dbReference type="ARBA" id="ARBA00018569"/>
    </source>
</evidence>
<evidence type="ECO:0000256" key="5">
    <source>
        <dbReference type="ARBA" id="ARBA00013189"/>
    </source>
</evidence>
<dbReference type="Gene3D" id="3.90.25.10">
    <property type="entry name" value="UDP-galactose 4-epimerase, domain 1"/>
    <property type="match status" value="1"/>
</dbReference>
<comment type="cofactor">
    <cofactor evidence="2 10">
        <name>NAD(+)</name>
        <dbReference type="ChEBI" id="CHEBI:57540"/>
    </cofactor>
</comment>